<sequence>MNGACNKGVIALIAFCALSGIGGVVIAGLLIYIRATP</sequence>
<keyword evidence="1" id="KW-0812">Transmembrane</keyword>
<feature type="transmembrane region" description="Helical" evidence="1">
    <location>
        <begin position="12"/>
        <end position="33"/>
    </location>
</feature>
<name>A0A2X4VDV9_9GAMM</name>
<dbReference type="AlphaFoldDB" id="A0A2X4VDV9"/>
<protein>
    <submittedName>
        <fullName evidence="2">Uncharacterized protein</fullName>
    </submittedName>
</protein>
<evidence type="ECO:0000313" key="2">
    <source>
        <dbReference type="EMBL" id="SQI43460.1"/>
    </source>
</evidence>
<keyword evidence="1" id="KW-1133">Transmembrane helix</keyword>
<keyword evidence="1" id="KW-0472">Membrane</keyword>
<dbReference type="Proteomes" id="UP000249005">
    <property type="component" value="Chromosome 1"/>
</dbReference>
<reference evidence="2 3" key="1">
    <citation type="submission" date="2018-06" db="EMBL/GenBank/DDBJ databases">
        <authorList>
            <consortium name="Pathogen Informatics"/>
            <person name="Doyle S."/>
        </authorList>
    </citation>
    <scope>NUCLEOTIDE SEQUENCE [LARGE SCALE GENOMIC DNA]</scope>
    <source>
        <strain evidence="2 3">NCTC12151</strain>
    </source>
</reference>
<accession>A0A2X4VDV9</accession>
<proteinExistence type="predicted"/>
<gene>
    <name evidence="2" type="ORF">NCTC12151_03075</name>
</gene>
<dbReference type="KEGG" id="lri:NCTC12151_03075"/>
<evidence type="ECO:0000313" key="3">
    <source>
        <dbReference type="Proteomes" id="UP000249005"/>
    </source>
</evidence>
<organism evidence="2 3">
    <name type="scientific">Leminorella richardii</name>
    <dbReference type="NCBI Taxonomy" id="158841"/>
    <lineage>
        <taxon>Bacteria</taxon>
        <taxon>Pseudomonadati</taxon>
        <taxon>Pseudomonadota</taxon>
        <taxon>Gammaproteobacteria</taxon>
        <taxon>Enterobacterales</taxon>
        <taxon>Budviciaceae</taxon>
        <taxon>Leminorella</taxon>
    </lineage>
</organism>
<keyword evidence="3" id="KW-1185">Reference proteome</keyword>
<evidence type="ECO:0000256" key="1">
    <source>
        <dbReference type="SAM" id="Phobius"/>
    </source>
</evidence>
<dbReference type="EMBL" id="LS483470">
    <property type="protein sequence ID" value="SQI43460.1"/>
    <property type="molecule type" value="Genomic_DNA"/>
</dbReference>